<gene>
    <name evidence="4" type="ORF">H8695_00820</name>
</gene>
<comment type="caution">
    <text evidence="4">The sequence shown here is derived from an EMBL/GenBank/DDBJ whole genome shotgun (WGS) entry which is preliminary data.</text>
</comment>
<dbReference type="PANTHER" id="PTHR35795:SF1">
    <property type="entry name" value="BIS(5'-NUCLEOSYL)-TETRAPHOSPHATASE, SYMMETRICAL"/>
    <property type="match status" value="1"/>
</dbReference>
<dbReference type="EMBL" id="JACRSP010000001">
    <property type="protein sequence ID" value="MBC8535241.1"/>
    <property type="molecule type" value="Genomic_DNA"/>
</dbReference>
<dbReference type="InterPro" id="IPR051094">
    <property type="entry name" value="Diverse_Catalytic_Enzymes"/>
</dbReference>
<dbReference type="Pfam" id="PF01966">
    <property type="entry name" value="HD"/>
    <property type="match status" value="1"/>
</dbReference>
<dbReference type="PANTHER" id="PTHR35795">
    <property type="entry name" value="SLR1885 PROTEIN"/>
    <property type="match status" value="1"/>
</dbReference>
<protein>
    <submittedName>
        <fullName evidence="4">HD domain-containing protein</fullName>
    </submittedName>
</protein>
<feature type="compositionally biased region" description="Basic and acidic residues" evidence="2">
    <location>
        <begin position="32"/>
        <end position="46"/>
    </location>
</feature>
<evidence type="ECO:0000256" key="2">
    <source>
        <dbReference type="SAM" id="MobiDB-lite"/>
    </source>
</evidence>
<keyword evidence="5" id="KW-1185">Reference proteome</keyword>
<dbReference type="InterPro" id="IPR026875">
    <property type="entry name" value="PHydrolase_assoc_dom"/>
</dbReference>
<dbReference type="InterPro" id="IPR006674">
    <property type="entry name" value="HD_domain"/>
</dbReference>
<evidence type="ECO:0000313" key="5">
    <source>
        <dbReference type="Proteomes" id="UP000620366"/>
    </source>
</evidence>
<name>A0A926DCD9_9FIRM</name>
<dbReference type="SUPFAM" id="SSF109604">
    <property type="entry name" value="HD-domain/PDEase-like"/>
    <property type="match status" value="1"/>
</dbReference>
<keyword evidence="1" id="KW-0378">Hydrolase</keyword>
<dbReference type="Proteomes" id="UP000620366">
    <property type="component" value="Unassembled WGS sequence"/>
</dbReference>
<organism evidence="4 5">
    <name type="scientific">Feifania hominis</name>
    <dbReference type="NCBI Taxonomy" id="2763660"/>
    <lineage>
        <taxon>Bacteria</taxon>
        <taxon>Bacillati</taxon>
        <taxon>Bacillota</taxon>
        <taxon>Clostridia</taxon>
        <taxon>Eubacteriales</taxon>
        <taxon>Feifaniaceae</taxon>
        <taxon>Feifania</taxon>
    </lineage>
</organism>
<evidence type="ECO:0000313" key="4">
    <source>
        <dbReference type="EMBL" id="MBC8535241.1"/>
    </source>
</evidence>
<dbReference type="CDD" id="cd00077">
    <property type="entry name" value="HDc"/>
    <property type="match status" value="1"/>
</dbReference>
<dbReference type="RefSeq" id="WP_249298877.1">
    <property type="nucleotide sequence ID" value="NZ_JACRSP010000001.1"/>
</dbReference>
<proteinExistence type="predicted"/>
<feature type="domain" description="HD/PDEase" evidence="3">
    <location>
        <begin position="80"/>
        <end position="237"/>
    </location>
</feature>
<evidence type="ECO:0000259" key="3">
    <source>
        <dbReference type="SMART" id="SM00471"/>
    </source>
</evidence>
<dbReference type="GO" id="GO:0016787">
    <property type="term" value="F:hydrolase activity"/>
    <property type="evidence" value="ECO:0007669"/>
    <property type="project" value="UniProtKB-KW"/>
</dbReference>
<reference evidence="4" key="1">
    <citation type="submission" date="2020-08" db="EMBL/GenBank/DDBJ databases">
        <title>Genome public.</title>
        <authorList>
            <person name="Liu C."/>
            <person name="Sun Q."/>
        </authorList>
    </citation>
    <scope>NUCLEOTIDE SEQUENCE</scope>
    <source>
        <strain evidence="4">BX7</strain>
    </source>
</reference>
<sequence length="399" mass="45871">MKYDQLSEPLQRQILEDRATGCRSPYAAPDAHALRREPGKDRPNPLRPAYVRDVEAILHSAYYNRYADKTQVFSFYRNDDITRRALHVQLVSRIARNIGAALGLNLDLIEAIALGHDIGHTPFGHAGERHLGELYHAHTGRYFQHNLHSVRCLDGIVPYNISLQVLDGIACHNGEYELDEYRPRGVGDFACFDRMLDEASRDERGSAHLTPMTLEGCVVRVCDMIAYLGKDRQDAVRARLIEDESVFEDGPLGSHNAEIINNLTVNLVENSYGRDHLCLSPEYFEALRRCKQQNYEIIYKSPLVAAVYDESVRPMFHLVYERLLEDLTAGRTDSPIFCHHIDFVESQPAKYARRRPYREEEPNQIVVDYMASMTDDYFVDLYAHLFPDRPATVSYRPYF</sequence>
<dbReference type="InterPro" id="IPR003607">
    <property type="entry name" value="HD/PDEase_dom"/>
</dbReference>
<dbReference type="Pfam" id="PF13286">
    <property type="entry name" value="HD_assoc"/>
    <property type="match status" value="1"/>
</dbReference>
<dbReference type="SMART" id="SM00471">
    <property type="entry name" value="HDc"/>
    <property type="match status" value="1"/>
</dbReference>
<feature type="region of interest" description="Disordered" evidence="2">
    <location>
        <begin position="26"/>
        <end position="46"/>
    </location>
</feature>
<evidence type="ECO:0000256" key="1">
    <source>
        <dbReference type="ARBA" id="ARBA00022801"/>
    </source>
</evidence>
<accession>A0A926DCD9</accession>
<dbReference type="AlphaFoldDB" id="A0A926DCD9"/>
<dbReference type="Gene3D" id="1.10.3210.10">
    <property type="entry name" value="Hypothetical protein af1432"/>
    <property type="match status" value="1"/>
</dbReference>